<sequence length="83" mass="9252">MEWLDCSSSYFFSFSSWALNVAAEAPQLRAAWVAHVCVIQHKQAKQSKLPLFPSPSPIQCASHVFAPLPMSPQFRIRSLSVCS</sequence>
<keyword evidence="3" id="KW-1185">Reference proteome</keyword>
<accession>A0A2K1JMV8</accession>
<gene>
    <name evidence="1" type="ORF">PHYPA_017702</name>
</gene>
<dbReference type="EMBL" id="ABEU02000013">
    <property type="protein sequence ID" value="PNR42870.1"/>
    <property type="molecule type" value="Genomic_DNA"/>
</dbReference>
<evidence type="ECO:0000313" key="3">
    <source>
        <dbReference type="Proteomes" id="UP000006727"/>
    </source>
</evidence>
<dbReference type="Gramene" id="Pp3c13_21979V3.1">
    <property type="protein sequence ID" value="PAC:32930780.CDS.1"/>
    <property type="gene ID" value="Pp3c13_21979"/>
</dbReference>
<name>A0A2K1JMV8_PHYPA</name>
<evidence type="ECO:0000313" key="1">
    <source>
        <dbReference type="EMBL" id="PNR42870.1"/>
    </source>
</evidence>
<dbReference type="EnsemblPlants" id="Pp3c13_21979V3.1">
    <property type="protein sequence ID" value="PAC:32930780.CDS.1"/>
    <property type="gene ID" value="Pp3c13_21979"/>
</dbReference>
<organism evidence="1">
    <name type="scientific">Physcomitrium patens</name>
    <name type="common">Spreading-leaved earth moss</name>
    <name type="synonym">Physcomitrella patens</name>
    <dbReference type="NCBI Taxonomy" id="3218"/>
    <lineage>
        <taxon>Eukaryota</taxon>
        <taxon>Viridiplantae</taxon>
        <taxon>Streptophyta</taxon>
        <taxon>Embryophyta</taxon>
        <taxon>Bryophyta</taxon>
        <taxon>Bryophytina</taxon>
        <taxon>Bryopsida</taxon>
        <taxon>Funariidae</taxon>
        <taxon>Funariales</taxon>
        <taxon>Funariaceae</taxon>
        <taxon>Physcomitrium</taxon>
    </lineage>
</organism>
<dbReference type="Proteomes" id="UP000006727">
    <property type="component" value="Chromosome 13"/>
</dbReference>
<reference evidence="2" key="3">
    <citation type="submission" date="2020-12" db="UniProtKB">
        <authorList>
            <consortium name="EnsemblPlants"/>
        </authorList>
    </citation>
    <scope>IDENTIFICATION</scope>
</reference>
<reference evidence="1 3" key="1">
    <citation type="journal article" date="2008" name="Science">
        <title>The Physcomitrella genome reveals evolutionary insights into the conquest of land by plants.</title>
        <authorList>
            <person name="Rensing S."/>
            <person name="Lang D."/>
            <person name="Zimmer A."/>
            <person name="Terry A."/>
            <person name="Salamov A."/>
            <person name="Shapiro H."/>
            <person name="Nishiyama T."/>
            <person name="Perroud P.-F."/>
            <person name="Lindquist E."/>
            <person name="Kamisugi Y."/>
            <person name="Tanahashi T."/>
            <person name="Sakakibara K."/>
            <person name="Fujita T."/>
            <person name="Oishi K."/>
            <person name="Shin-I T."/>
            <person name="Kuroki Y."/>
            <person name="Toyoda A."/>
            <person name="Suzuki Y."/>
            <person name="Hashimoto A."/>
            <person name="Yamaguchi K."/>
            <person name="Sugano A."/>
            <person name="Kohara Y."/>
            <person name="Fujiyama A."/>
            <person name="Anterola A."/>
            <person name="Aoki S."/>
            <person name="Ashton N."/>
            <person name="Barbazuk W.B."/>
            <person name="Barker E."/>
            <person name="Bennetzen J."/>
            <person name="Bezanilla M."/>
            <person name="Blankenship R."/>
            <person name="Cho S.H."/>
            <person name="Dutcher S."/>
            <person name="Estelle M."/>
            <person name="Fawcett J.A."/>
            <person name="Gundlach H."/>
            <person name="Hanada K."/>
            <person name="Heyl A."/>
            <person name="Hicks K.A."/>
            <person name="Hugh J."/>
            <person name="Lohr M."/>
            <person name="Mayer K."/>
            <person name="Melkozernov A."/>
            <person name="Murata T."/>
            <person name="Nelson D."/>
            <person name="Pils B."/>
            <person name="Prigge M."/>
            <person name="Reiss B."/>
            <person name="Renner T."/>
            <person name="Rombauts S."/>
            <person name="Rushton P."/>
            <person name="Sanderfoot A."/>
            <person name="Schween G."/>
            <person name="Shiu S.-H."/>
            <person name="Stueber K."/>
            <person name="Theodoulou F.L."/>
            <person name="Tu H."/>
            <person name="Van de Peer Y."/>
            <person name="Verrier P.J."/>
            <person name="Waters E."/>
            <person name="Wood A."/>
            <person name="Yang L."/>
            <person name="Cove D."/>
            <person name="Cuming A."/>
            <person name="Hasebe M."/>
            <person name="Lucas S."/>
            <person name="Mishler D.B."/>
            <person name="Reski R."/>
            <person name="Grigoriev I."/>
            <person name="Quatrano R.S."/>
            <person name="Boore J.L."/>
        </authorList>
    </citation>
    <scope>NUCLEOTIDE SEQUENCE [LARGE SCALE GENOMIC DNA]</scope>
    <source>
        <strain evidence="2 3">cv. Gransden 2004</strain>
    </source>
</reference>
<dbReference type="AlphaFoldDB" id="A0A2K1JMV8"/>
<reference evidence="1 3" key="2">
    <citation type="journal article" date="2018" name="Plant J.">
        <title>The Physcomitrella patens chromosome-scale assembly reveals moss genome structure and evolution.</title>
        <authorList>
            <person name="Lang D."/>
            <person name="Ullrich K.K."/>
            <person name="Murat F."/>
            <person name="Fuchs J."/>
            <person name="Jenkins J."/>
            <person name="Haas F.B."/>
            <person name="Piednoel M."/>
            <person name="Gundlach H."/>
            <person name="Van Bel M."/>
            <person name="Meyberg R."/>
            <person name="Vives C."/>
            <person name="Morata J."/>
            <person name="Symeonidi A."/>
            <person name="Hiss M."/>
            <person name="Muchero W."/>
            <person name="Kamisugi Y."/>
            <person name="Saleh O."/>
            <person name="Blanc G."/>
            <person name="Decker E.L."/>
            <person name="van Gessel N."/>
            <person name="Grimwood J."/>
            <person name="Hayes R.D."/>
            <person name="Graham S.W."/>
            <person name="Gunter L.E."/>
            <person name="McDaniel S.F."/>
            <person name="Hoernstein S.N.W."/>
            <person name="Larsson A."/>
            <person name="Li F.W."/>
            <person name="Perroud P.F."/>
            <person name="Phillips J."/>
            <person name="Ranjan P."/>
            <person name="Rokshar D.S."/>
            <person name="Rothfels C.J."/>
            <person name="Schneider L."/>
            <person name="Shu S."/>
            <person name="Stevenson D.W."/>
            <person name="Thummler F."/>
            <person name="Tillich M."/>
            <person name="Villarreal Aguilar J.C."/>
            <person name="Widiez T."/>
            <person name="Wong G.K."/>
            <person name="Wymore A."/>
            <person name="Zhang Y."/>
            <person name="Zimmer A.D."/>
            <person name="Quatrano R.S."/>
            <person name="Mayer K.F.X."/>
            <person name="Goodstein D."/>
            <person name="Casacuberta J.M."/>
            <person name="Vandepoele K."/>
            <person name="Reski R."/>
            <person name="Cuming A.C."/>
            <person name="Tuskan G.A."/>
            <person name="Maumus F."/>
            <person name="Salse J."/>
            <person name="Schmutz J."/>
            <person name="Rensing S.A."/>
        </authorList>
    </citation>
    <scope>NUCLEOTIDE SEQUENCE [LARGE SCALE GENOMIC DNA]</scope>
    <source>
        <strain evidence="2 3">cv. Gransden 2004</strain>
    </source>
</reference>
<proteinExistence type="predicted"/>
<dbReference type="InParanoid" id="A0A2K1JMV8"/>
<evidence type="ECO:0000313" key="2">
    <source>
        <dbReference type="EnsemblPlants" id="PAC:32930780.CDS.1"/>
    </source>
</evidence>
<protein>
    <submittedName>
        <fullName evidence="1 2">Uncharacterized protein</fullName>
    </submittedName>
</protein>